<dbReference type="Proteomes" id="UP000799441">
    <property type="component" value="Unassembled WGS sequence"/>
</dbReference>
<evidence type="ECO:0008006" key="5">
    <source>
        <dbReference type="Google" id="ProtNLM"/>
    </source>
</evidence>
<dbReference type="OrthoDB" id="3856093at2759"/>
<feature type="signal peptide" evidence="2">
    <location>
        <begin position="1"/>
        <end position="22"/>
    </location>
</feature>
<keyword evidence="1" id="KW-0472">Membrane</keyword>
<keyword evidence="1" id="KW-1133">Transmembrane helix</keyword>
<organism evidence="3 4">
    <name type="scientific">Polychaeton citri CBS 116435</name>
    <dbReference type="NCBI Taxonomy" id="1314669"/>
    <lineage>
        <taxon>Eukaryota</taxon>
        <taxon>Fungi</taxon>
        <taxon>Dikarya</taxon>
        <taxon>Ascomycota</taxon>
        <taxon>Pezizomycotina</taxon>
        <taxon>Dothideomycetes</taxon>
        <taxon>Dothideomycetidae</taxon>
        <taxon>Capnodiales</taxon>
        <taxon>Capnodiaceae</taxon>
        <taxon>Polychaeton</taxon>
    </lineage>
</organism>
<dbReference type="InterPro" id="IPR013901">
    <property type="entry name" value="Anthrone_oxy"/>
</dbReference>
<name>A0A9P4QDP3_9PEZI</name>
<evidence type="ECO:0000256" key="2">
    <source>
        <dbReference type="SAM" id="SignalP"/>
    </source>
</evidence>
<feature type="transmembrane region" description="Helical" evidence="1">
    <location>
        <begin position="62"/>
        <end position="84"/>
    </location>
</feature>
<feature type="chain" id="PRO_5040147453" description="DUF1772-domain-containing protein" evidence="2">
    <location>
        <begin position="23"/>
        <end position="182"/>
    </location>
</feature>
<proteinExistence type="predicted"/>
<dbReference type="EMBL" id="MU003779">
    <property type="protein sequence ID" value="KAF2722929.1"/>
    <property type="molecule type" value="Genomic_DNA"/>
</dbReference>
<keyword evidence="4" id="KW-1185">Reference proteome</keyword>
<gene>
    <name evidence="3" type="ORF">K431DRAFT_337775</name>
</gene>
<comment type="caution">
    <text evidence="3">The sequence shown here is derived from an EMBL/GenBank/DDBJ whole genome shotgun (WGS) entry which is preliminary data.</text>
</comment>
<protein>
    <recommendedName>
        <fullName evidence="5">DUF1772-domain-containing protein</fullName>
    </recommendedName>
</protein>
<keyword evidence="2" id="KW-0732">Signal</keyword>
<dbReference type="Pfam" id="PF08592">
    <property type="entry name" value="Anthrone_oxy"/>
    <property type="match status" value="1"/>
</dbReference>
<sequence length="182" mass="19622">MASTGKLWWITPLQCFAVLGAATNLGGSALQSPLIMPMLQIPNVAAQPASAMTDYLLHNSEFFFPPLNASCTLANIVMTVTAYLNRNTDNTAAAKLPYLAAATIGSISTTAWSLLIQVPINKKIGVLAKKLEKDPQDAAAEKEFRELQEKWRKRNYGRAVTMISTAIVGITGLVTDGSVLRL</sequence>
<dbReference type="AlphaFoldDB" id="A0A9P4QDP3"/>
<keyword evidence="1" id="KW-0812">Transmembrane</keyword>
<reference evidence="3" key="1">
    <citation type="journal article" date="2020" name="Stud. Mycol.">
        <title>101 Dothideomycetes genomes: a test case for predicting lifestyles and emergence of pathogens.</title>
        <authorList>
            <person name="Haridas S."/>
            <person name="Albert R."/>
            <person name="Binder M."/>
            <person name="Bloem J."/>
            <person name="Labutti K."/>
            <person name="Salamov A."/>
            <person name="Andreopoulos B."/>
            <person name="Baker S."/>
            <person name="Barry K."/>
            <person name="Bills G."/>
            <person name="Bluhm B."/>
            <person name="Cannon C."/>
            <person name="Castanera R."/>
            <person name="Culley D."/>
            <person name="Daum C."/>
            <person name="Ezra D."/>
            <person name="Gonzalez J."/>
            <person name="Henrissat B."/>
            <person name="Kuo A."/>
            <person name="Liang C."/>
            <person name="Lipzen A."/>
            <person name="Lutzoni F."/>
            <person name="Magnuson J."/>
            <person name="Mondo S."/>
            <person name="Nolan M."/>
            <person name="Ohm R."/>
            <person name="Pangilinan J."/>
            <person name="Park H.-J."/>
            <person name="Ramirez L."/>
            <person name="Alfaro M."/>
            <person name="Sun H."/>
            <person name="Tritt A."/>
            <person name="Yoshinaga Y."/>
            <person name="Zwiers L.-H."/>
            <person name="Turgeon B."/>
            <person name="Goodwin S."/>
            <person name="Spatafora J."/>
            <person name="Crous P."/>
            <person name="Grigoriev I."/>
        </authorList>
    </citation>
    <scope>NUCLEOTIDE SEQUENCE</scope>
    <source>
        <strain evidence="3">CBS 116435</strain>
    </source>
</reference>
<evidence type="ECO:0000313" key="3">
    <source>
        <dbReference type="EMBL" id="KAF2722929.1"/>
    </source>
</evidence>
<accession>A0A9P4QDP3</accession>
<feature type="transmembrane region" description="Helical" evidence="1">
    <location>
        <begin position="96"/>
        <end position="115"/>
    </location>
</feature>
<evidence type="ECO:0000256" key="1">
    <source>
        <dbReference type="SAM" id="Phobius"/>
    </source>
</evidence>
<evidence type="ECO:0000313" key="4">
    <source>
        <dbReference type="Proteomes" id="UP000799441"/>
    </source>
</evidence>